<feature type="domain" description="ShKT" evidence="12">
    <location>
        <begin position="97"/>
        <end position="133"/>
    </location>
</feature>
<keyword evidence="5" id="KW-0479">Metal-binding</keyword>
<dbReference type="GO" id="GO:0004656">
    <property type="term" value="F:procollagen-proline 4-dioxygenase activity"/>
    <property type="evidence" value="ECO:0007669"/>
    <property type="project" value="TreeGrafter"/>
</dbReference>
<reference evidence="14" key="1">
    <citation type="submission" date="2023-11" db="EMBL/GenBank/DDBJ databases">
        <title>Genome assemblies of two species of porcelain crab, Petrolisthes cinctipes and Petrolisthes manimaculis (Anomura: Porcellanidae).</title>
        <authorList>
            <person name="Angst P."/>
        </authorList>
    </citation>
    <scope>NUCLEOTIDE SEQUENCE</scope>
    <source>
        <strain evidence="14">PB745_02</strain>
        <tissue evidence="14">Gill</tissue>
    </source>
</reference>
<keyword evidence="11" id="KW-0472">Membrane</keyword>
<comment type="caution">
    <text evidence="14">The sequence shown here is derived from an EMBL/GenBank/DDBJ whole genome shotgun (WGS) entry which is preliminary data.</text>
</comment>
<comment type="cofactor">
    <cofactor evidence="1">
        <name>L-ascorbate</name>
        <dbReference type="ChEBI" id="CHEBI:38290"/>
    </cofactor>
</comment>
<evidence type="ECO:0000256" key="11">
    <source>
        <dbReference type="ARBA" id="ARBA00023136"/>
    </source>
</evidence>
<evidence type="ECO:0000313" key="15">
    <source>
        <dbReference type="Proteomes" id="UP001292094"/>
    </source>
</evidence>
<evidence type="ECO:0000256" key="9">
    <source>
        <dbReference type="ARBA" id="ARBA00023002"/>
    </source>
</evidence>
<evidence type="ECO:0000256" key="5">
    <source>
        <dbReference type="ARBA" id="ARBA00022723"/>
    </source>
</evidence>
<evidence type="ECO:0000256" key="3">
    <source>
        <dbReference type="ARBA" id="ARBA00004308"/>
    </source>
</evidence>
<evidence type="ECO:0000256" key="4">
    <source>
        <dbReference type="ARBA" id="ARBA00022692"/>
    </source>
</evidence>
<dbReference type="PANTHER" id="PTHR10869">
    <property type="entry name" value="PROLYL 4-HYDROXYLASE ALPHA SUBUNIT"/>
    <property type="match status" value="1"/>
</dbReference>
<dbReference type="GO" id="GO:0005783">
    <property type="term" value="C:endoplasmic reticulum"/>
    <property type="evidence" value="ECO:0007669"/>
    <property type="project" value="TreeGrafter"/>
</dbReference>
<dbReference type="InterPro" id="IPR011990">
    <property type="entry name" value="TPR-like_helical_dom_sf"/>
</dbReference>
<keyword evidence="6" id="KW-0847">Vitamin C</keyword>
<evidence type="ECO:0000259" key="13">
    <source>
        <dbReference type="SMART" id="SM00702"/>
    </source>
</evidence>
<dbReference type="PANTHER" id="PTHR10869:SF244">
    <property type="entry name" value="PROLYL 4-HYDROXYLASE SUBUNIT ALPHA-2"/>
    <property type="match status" value="1"/>
</dbReference>
<evidence type="ECO:0000256" key="8">
    <source>
        <dbReference type="ARBA" id="ARBA00022989"/>
    </source>
</evidence>
<dbReference type="GO" id="GO:0005506">
    <property type="term" value="F:iron ion binding"/>
    <property type="evidence" value="ECO:0007669"/>
    <property type="project" value="InterPro"/>
</dbReference>
<gene>
    <name evidence="14" type="ORF">Pmani_028247</name>
</gene>
<keyword evidence="7" id="KW-0223">Dioxygenase</keyword>
<evidence type="ECO:0000259" key="12">
    <source>
        <dbReference type="SMART" id="SM00254"/>
    </source>
</evidence>
<keyword evidence="8" id="KW-1133">Transmembrane helix</keyword>
<dbReference type="Gene3D" id="1.25.40.10">
    <property type="entry name" value="Tetratricopeptide repeat domain"/>
    <property type="match status" value="1"/>
</dbReference>
<dbReference type="AlphaFoldDB" id="A0AAE1P1G0"/>
<dbReference type="InterPro" id="IPR045054">
    <property type="entry name" value="P4HA-like"/>
</dbReference>
<sequence length="489" mass="54825">MVWGTTQPGHLYSSLTHIKALFTFDQQVGEVVMLLPEHLPDASRYLESYLCVDVDRARGLEVSGNPIHVYSVIKRLVLYWPSITSALHVYTTLGASECQDRDDRCQDWAMGNECIKNRNFMVHTCPLSCHICPSKELGHLVERLQKVASTVVMPTESDLRGATLALTRLQMIYRIPVGSFMAGHLANNTTSLKLNLEDCLRIAKASYEEQGYSYSIIWFHYCHYLAAAAAATTATNINTNTLPTTTTTDITTYIRRVEKEHNDRFLEDNENFFQERVRSYGGWRVLHDSSIGPVCRGEQVKVSLRGSPHLLLRPLHTEHLHTDPEILLFHNVLSHVEMQLLRNISYDKIVQIQVRVSHTSWLDPPDHPLIARLNARFSHITGLDMQPGEGLRKAAEGFQVSKCVPVWKPGCSPLYLPGDRIATFMVYLSDVSAGGRTGFPKAGVSVVPKAGSAVFWYNLKRNGEVNWNTKHCGCPVLLGNKWGESGLAG</sequence>
<proteinExistence type="predicted"/>
<dbReference type="GO" id="GO:0031418">
    <property type="term" value="F:L-ascorbic acid binding"/>
    <property type="evidence" value="ECO:0007669"/>
    <property type="project" value="UniProtKB-KW"/>
</dbReference>
<feature type="domain" description="Prolyl 4-hydroxylase alpha subunit" evidence="13">
    <location>
        <begin position="324"/>
        <end position="489"/>
    </location>
</feature>
<name>A0AAE1P1G0_9EUCA</name>
<keyword evidence="9" id="KW-0560">Oxidoreductase</keyword>
<organism evidence="14 15">
    <name type="scientific">Petrolisthes manimaculis</name>
    <dbReference type="NCBI Taxonomy" id="1843537"/>
    <lineage>
        <taxon>Eukaryota</taxon>
        <taxon>Metazoa</taxon>
        <taxon>Ecdysozoa</taxon>
        <taxon>Arthropoda</taxon>
        <taxon>Crustacea</taxon>
        <taxon>Multicrustacea</taxon>
        <taxon>Malacostraca</taxon>
        <taxon>Eumalacostraca</taxon>
        <taxon>Eucarida</taxon>
        <taxon>Decapoda</taxon>
        <taxon>Pleocyemata</taxon>
        <taxon>Anomura</taxon>
        <taxon>Galatheoidea</taxon>
        <taxon>Porcellanidae</taxon>
        <taxon>Petrolisthes</taxon>
    </lineage>
</organism>
<evidence type="ECO:0000256" key="6">
    <source>
        <dbReference type="ARBA" id="ARBA00022896"/>
    </source>
</evidence>
<keyword evidence="4" id="KW-0812">Transmembrane</keyword>
<comment type="subcellular location">
    <subcellularLocation>
        <location evidence="3">Endomembrane system</location>
    </subcellularLocation>
    <subcellularLocation>
        <location evidence="2">Membrane</location>
        <topology evidence="2">Single-pass membrane protein</topology>
    </subcellularLocation>
</comment>
<dbReference type="Proteomes" id="UP001292094">
    <property type="component" value="Unassembled WGS sequence"/>
</dbReference>
<dbReference type="SMART" id="SM00254">
    <property type="entry name" value="ShKT"/>
    <property type="match status" value="1"/>
</dbReference>
<dbReference type="InterPro" id="IPR006620">
    <property type="entry name" value="Pro_4_hyd_alph"/>
</dbReference>
<evidence type="ECO:0000256" key="2">
    <source>
        <dbReference type="ARBA" id="ARBA00004167"/>
    </source>
</evidence>
<dbReference type="GO" id="GO:0016020">
    <property type="term" value="C:membrane"/>
    <property type="evidence" value="ECO:0007669"/>
    <property type="project" value="UniProtKB-SubCell"/>
</dbReference>
<dbReference type="InterPro" id="IPR003582">
    <property type="entry name" value="ShKT_dom"/>
</dbReference>
<accession>A0AAE1P1G0</accession>
<evidence type="ECO:0000256" key="10">
    <source>
        <dbReference type="ARBA" id="ARBA00023004"/>
    </source>
</evidence>
<evidence type="ECO:0000256" key="7">
    <source>
        <dbReference type="ARBA" id="ARBA00022964"/>
    </source>
</evidence>
<evidence type="ECO:0008006" key="16">
    <source>
        <dbReference type="Google" id="ProtNLM"/>
    </source>
</evidence>
<keyword evidence="10" id="KW-0408">Iron</keyword>
<evidence type="ECO:0000256" key="1">
    <source>
        <dbReference type="ARBA" id="ARBA00001961"/>
    </source>
</evidence>
<protein>
    <recommendedName>
        <fullName evidence="16">Procollagen-proline 4-dioxygenase</fullName>
    </recommendedName>
</protein>
<evidence type="ECO:0000313" key="14">
    <source>
        <dbReference type="EMBL" id="KAK4299461.1"/>
    </source>
</evidence>
<dbReference type="SMART" id="SM00702">
    <property type="entry name" value="P4Hc"/>
    <property type="match status" value="1"/>
</dbReference>
<dbReference type="Gene3D" id="2.60.120.620">
    <property type="entry name" value="q2cbj1_9rhob like domain"/>
    <property type="match status" value="1"/>
</dbReference>
<keyword evidence="15" id="KW-1185">Reference proteome</keyword>
<dbReference type="EMBL" id="JAWZYT010003234">
    <property type="protein sequence ID" value="KAK4299461.1"/>
    <property type="molecule type" value="Genomic_DNA"/>
</dbReference>